<dbReference type="Proteomes" id="UP000077143">
    <property type="component" value="Chromosome"/>
</dbReference>
<gene>
    <name evidence="5" type="ORF">A7U43_23295</name>
</gene>
<proteinExistence type="predicted"/>
<feature type="domain" description="Methyltransferase small" evidence="4">
    <location>
        <begin position="17"/>
        <end position="106"/>
    </location>
</feature>
<dbReference type="GO" id="GO:0008757">
    <property type="term" value="F:S-adenosylmethionine-dependent methyltransferase activity"/>
    <property type="evidence" value="ECO:0007669"/>
    <property type="project" value="TreeGrafter"/>
</dbReference>
<sequence length="226" mass="23615">MTGVALDATAVYRPQQDSHLLIRAVRESVPVVGRRALDLCSGSGVVAMAVAGLGAASVTGFDICAHAVRYARTRASVAGARVDVRLGSWTQALECAPFDVVACNPPSLPTEPGHGDGAPPGAWGAPSTPWNGGPDGRVILDPLCRVAADMLTAGGTLLLVQSEFADIERSLRQLSDSGLDARVVLSDQVRFGTALAEQARWLERTGRLAVGRRQQTIAVIQADKPA</sequence>
<dbReference type="AlphaFoldDB" id="A0A172UVX9"/>
<keyword evidence="1 5" id="KW-0489">Methyltransferase</keyword>
<keyword evidence="3" id="KW-0949">S-adenosyl-L-methionine</keyword>
<dbReference type="CDD" id="cd02440">
    <property type="entry name" value="AdoMet_MTases"/>
    <property type="match status" value="1"/>
</dbReference>
<evidence type="ECO:0000256" key="2">
    <source>
        <dbReference type="ARBA" id="ARBA00022679"/>
    </source>
</evidence>
<dbReference type="OrthoDB" id="8746524at2"/>
<dbReference type="KEGG" id="madi:A7U43_23295"/>
<dbReference type="GO" id="GO:0035657">
    <property type="term" value="C:eRF1 methyltransferase complex"/>
    <property type="evidence" value="ECO:0007669"/>
    <property type="project" value="TreeGrafter"/>
</dbReference>
<reference evidence="5 6" key="1">
    <citation type="submission" date="2016-05" db="EMBL/GenBank/DDBJ databases">
        <title>Complete genome sequence of a phthalic acid esters degrading Mycobacterium sp. YC-RL4.</title>
        <authorList>
            <person name="Ren L."/>
            <person name="Fan S."/>
            <person name="Ruth N."/>
            <person name="Jia Y."/>
            <person name="Wang J."/>
            <person name="Qiao C."/>
        </authorList>
    </citation>
    <scope>NUCLEOTIDE SEQUENCE [LARGE SCALE GENOMIC DNA]</scope>
    <source>
        <strain evidence="5 6">YC-RL4</strain>
    </source>
</reference>
<keyword evidence="6" id="KW-1185">Reference proteome</keyword>
<protein>
    <submittedName>
        <fullName evidence="5">Methylase</fullName>
    </submittedName>
</protein>
<dbReference type="GO" id="GO:0032259">
    <property type="term" value="P:methylation"/>
    <property type="evidence" value="ECO:0007669"/>
    <property type="project" value="UniProtKB-KW"/>
</dbReference>
<evidence type="ECO:0000259" key="4">
    <source>
        <dbReference type="Pfam" id="PF05175"/>
    </source>
</evidence>
<accession>A0A172UVX9</accession>
<dbReference type="STRING" id="1682113.A7U43_23295"/>
<name>A0A172UVX9_9MYCO</name>
<dbReference type="Gene3D" id="3.40.50.150">
    <property type="entry name" value="Vaccinia Virus protein VP39"/>
    <property type="match status" value="1"/>
</dbReference>
<dbReference type="InterPro" id="IPR007848">
    <property type="entry name" value="Small_mtfrase_dom"/>
</dbReference>
<dbReference type="InterPro" id="IPR029063">
    <property type="entry name" value="SAM-dependent_MTases_sf"/>
</dbReference>
<dbReference type="SUPFAM" id="SSF53335">
    <property type="entry name" value="S-adenosyl-L-methionine-dependent methyltransferases"/>
    <property type="match status" value="1"/>
</dbReference>
<dbReference type="GO" id="GO:0008276">
    <property type="term" value="F:protein methyltransferase activity"/>
    <property type="evidence" value="ECO:0007669"/>
    <property type="project" value="TreeGrafter"/>
</dbReference>
<evidence type="ECO:0000256" key="3">
    <source>
        <dbReference type="ARBA" id="ARBA00022691"/>
    </source>
</evidence>
<dbReference type="PANTHER" id="PTHR45875">
    <property type="entry name" value="METHYLTRANSFERASE N6AMT1"/>
    <property type="match status" value="1"/>
</dbReference>
<evidence type="ECO:0000256" key="1">
    <source>
        <dbReference type="ARBA" id="ARBA00022603"/>
    </source>
</evidence>
<keyword evidence="2" id="KW-0808">Transferase</keyword>
<evidence type="ECO:0000313" key="5">
    <source>
        <dbReference type="EMBL" id="ANE83193.1"/>
    </source>
</evidence>
<dbReference type="EMBL" id="CP015596">
    <property type="protein sequence ID" value="ANE83193.1"/>
    <property type="molecule type" value="Genomic_DNA"/>
</dbReference>
<evidence type="ECO:0000313" key="6">
    <source>
        <dbReference type="Proteomes" id="UP000077143"/>
    </source>
</evidence>
<dbReference type="Pfam" id="PF05175">
    <property type="entry name" value="MTS"/>
    <property type="match status" value="1"/>
</dbReference>
<organism evidence="5 6">
    <name type="scientific">Mycobacterium adipatum</name>
    <dbReference type="NCBI Taxonomy" id="1682113"/>
    <lineage>
        <taxon>Bacteria</taxon>
        <taxon>Bacillati</taxon>
        <taxon>Actinomycetota</taxon>
        <taxon>Actinomycetes</taxon>
        <taxon>Mycobacteriales</taxon>
        <taxon>Mycobacteriaceae</taxon>
        <taxon>Mycobacterium</taxon>
    </lineage>
</organism>
<dbReference type="InterPro" id="IPR052190">
    <property type="entry name" value="Euk-Arch_PrmC-MTase"/>
</dbReference>
<dbReference type="PANTHER" id="PTHR45875:SF1">
    <property type="entry name" value="METHYLTRANSFERASE N6AMT1"/>
    <property type="match status" value="1"/>
</dbReference>